<evidence type="ECO:0000313" key="3">
    <source>
        <dbReference type="WBParaSite" id="GPUH_0002371601-mRNA-1"/>
    </source>
</evidence>
<organism evidence="3">
    <name type="scientific">Gongylonema pulchrum</name>
    <dbReference type="NCBI Taxonomy" id="637853"/>
    <lineage>
        <taxon>Eukaryota</taxon>
        <taxon>Metazoa</taxon>
        <taxon>Ecdysozoa</taxon>
        <taxon>Nematoda</taxon>
        <taxon>Chromadorea</taxon>
        <taxon>Rhabditida</taxon>
        <taxon>Spirurina</taxon>
        <taxon>Spiruromorpha</taxon>
        <taxon>Spiruroidea</taxon>
        <taxon>Gongylonematidae</taxon>
        <taxon>Gongylonema</taxon>
    </lineage>
</organism>
<proteinExistence type="predicted"/>
<dbReference type="AlphaFoldDB" id="A0A183ERU5"/>
<reference evidence="3" key="1">
    <citation type="submission" date="2016-06" db="UniProtKB">
        <authorList>
            <consortium name="WormBaseParasite"/>
        </authorList>
    </citation>
    <scope>IDENTIFICATION</scope>
</reference>
<evidence type="ECO:0000313" key="1">
    <source>
        <dbReference type="EMBL" id="VDN41820.1"/>
    </source>
</evidence>
<sequence>MQRDEVLGQAKDRIEELETAIHNCEQFDSSLAECQAWCNHVQLILSCRAANDVSALDVPHEYKVSLQILEDL</sequence>
<reference evidence="1 2" key="2">
    <citation type="submission" date="2018-11" db="EMBL/GenBank/DDBJ databases">
        <authorList>
            <consortium name="Pathogen Informatics"/>
        </authorList>
    </citation>
    <scope>NUCLEOTIDE SEQUENCE [LARGE SCALE GENOMIC DNA]</scope>
</reference>
<name>A0A183ERU5_9BILA</name>
<evidence type="ECO:0000313" key="2">
    <source>
        <dbReference type="Proteomes" id="UP000271098"/>
    </source>
</evidence>
<dbReference type="WBParaSite" id="GPUH_0002371601-mRNA-1">
    <property type="protein sequence ID" value="GPUH_0002371601-mRNA-1"/>
    <property type="gene ID" value="GPUH_0002371601"/>
</dbReference>
<dbReference type="OrthoDB" id="10057795at2759"/>
<gene>
    <name evidence="1" type="ORF">GPUH_LOCUS23688</name>
</gene>
<keyword evidence="2" id="KW-1185">Reference proteome</keyword>
<dbReference type="EMBL" id="UYRT01098606">
    <property type="protein sequence ID" value="VDN41820.1"/>
    <property type="molecule type" value="Genomic_DNA"/>
</dbReference>
<protein>
    <submittedName>
        <fullName evidence="3">Shootin-1</fullName>
    </submittedName>
</protein>
<accession>A0A183ERU5</accession>
<dbReference type="Proteomes" id="UP000271098">
    <property type="component" value="Unassembled WGS sequence"/>
</dbReference>